<dbReference type="OrthoDB" id="3235759at2759"/>
<evidence type="ECO:0000313" key="2">
    <source>
        <dbReference type="EMBL" id="KAJ4483581.1"/>
    </source>
</evidence>
<accession>A0A9W9AII7</accession>
<sequence length="277" mass="31166">MAVQSGDPPTLESSTGPSPPSLISPTTSSLQSHPLSRKSSVSSQTEIDISIEALNPTSDLVLGAQHSIEMMHENLEALEQTLRNLADGRGLLAENSELDSELQKIYDDLATINKNQVDGTEEIELLMHKFLNETAMKRIEEEVNKEIQDNMDKLVKEEVEAYLETAISLQLQKDLLQRKKELDQVHRNLHDSESKRLNSLLSERNINEPMHTIYRSNGEISKHFPKTLNELFSFDADTCKALVIDYDIDSPEGTSRRGNLNRFMVFCGLQLSMIAND</sequence>
<evidence type="ECO:0000313" key="3">
    <source>
        <dbReference type="Proteomes" id="UP001150266"/>
    </source>
</evidence>
<dbReference type="EMBL" id="JAOTPV010000004">
    <property type="protein sequence ID" value="KAJ4483581.1"/>
    <property type="molecule type" value="Genomic_DNA"/>
</dbReference>
<proteinExistence type="predicted"/>
<protein>
    <submittedName>
        <fullName evidence="2">Uncharacterized protein</fullName>
    </submittedName>
</protein>
<reference evidence="2" key="1">
    <citation type="submission" date="2022-08" db="EMBL/GenBank/DDBJ databases">
        <title>A Global Phylogenomic Analysis of the Shiitake Genus Lentinula.</title>
        <authorList>
            <consortium name="DOE Joint Genome Institute"/>
            <person name="Sierra-Patev S."/>
            <person name="Min B."/>
            <person name="Naranjo-Ortiz M."/>
            <person name="Looney B."/>
            <person name="Konkel Z."/>
            <person name="Slot J.C."/>
            <person name="Sakamoto Y."/>
            <person name="Steenwyk J.L."/>
            <person name="Rokas A."/>
            <person name="Carro J."/>
            <person name="Camarero S."/>
            <person name="Ferreira P."/>
            <person name="Molpeceres G."/>
            <person name="Ruiz-Duenas F.J."/>
            <person name="Serrano A."/>
            <person name="Henrissat B."/>
            <person name="Drula E."/>
            <person name="Hughes K.W."/>
            <person name="Mata J.L."/>
            <person name="Ishikawa N.K."/>
            <person name="Vargas-Isla R."/>
            <person name="Ushijima S."/>
            <person name="Smith C.A."/>
            <person name="Ahrendt S."/>
            <person name="Andreopoulos W."/>
            <person name="He G."/>
            <person name="Labutti K."/>
            <person name="Lipzen A."/>
            <person name="Ng V."/>
            <person name="Riley R."/>
            <person name="Sandor L."/>
            <person name="Barry K."/>
            <person name="Martinez A.T."/>
            <person name="Xiao Y."/>
            <person name="Gibbons J.G."/>
            <person name="Terashima K."/>
            <person name="Grigoriev I.V."/>
            <person name="Hibbett D.S."/>
        </authorList>
    </citation>
    <scope>NUCLEOTIDE SEQUENCE</scope>
    <source>
        <strain evidence="2">JLM2183</strain>
    </source>
</reference>
<comment type="caution">
    <text evidence="2">The sequence shown here is derived from an EMBL/GenBank/DDBJ whole genome shotgun (WGS) entry which is preliminary data.</text>
</comment>
<dbReference type="Proteomes" id="UP001150266">
    <property type="component" value="Unassembled WGS sequence"/>
</dbReference>
<dbReference type="AlphaFoldDB" id="A0A9W9AII7"/>
<organism evidence="2 3">
    <name type="scientific">Lentinula aciculospora</name>
    <dbReference type="NCBI Taxonomy" id="153920"/>
    <lineage>
        <taxon>Eukaryota</taxon>
        <taxon>Fungi</taxon>
        <taxon>Dikarya</taxon>
        <taxon>Basidiomycota</taxon>
        <taxon>Agaricomycotina</taxon>
        <taxon>Agaricomycetes</taxon>
        <taxon>Agaricomycetidae</taxon>
        <taxon>Agaricales</taxon>
        <taxon>Marasmiineae</taxon>
        <taxon>Omphalotaceae</taxon>
        <taxon>Lentinula</taxon>
    </lineage>
</organism>
<name>A0A9W9AII7_9AGAR</name>
<feature type="compositionally biased region" description="Low complexity" evidence="1">
    <location>
        <begin position="23"/>
        <end position="32"/>
    </location>
</feature>
<keyword evidence="3" id="KW-1185">Reference proteome</keyword>
<feature type="region of interest" description="Disordered" evidence="1">
    <location>
        <begin position="1"/>
        <end position="42"/>
    </location>
</feature>
<feature type="compositionally biased region" description="Polar residues" evidence="1">
    <location>
        <begin position="33"/>
        <end position="42"/>
    </location>
</feature>
<evidence type="ECO:0000256" key="1">
    <source>
        <dbReference type="SAM" id="MobiDB-lite"/>
    </source>
</evidence>
<gene>
    <name evidence="2" type="ORF">J3R30DRAFT_1800784</name>
</gene>